<dbReference type="PANTHER" id="PTHR40980:SF4">
    <property type="entry name" value="TONB-DEPENDENT RECEPTOR-LIKE BETA-BARREL DOMAIN-CONTAINING PROTEIN"/>
    <property type="match status" value="1"/>
</dbReference>
<dbReference type="OrthoDB" id="5476657at2"/>
<keyword evidence="3" id="KW-0998">Cell outer membrane</keyword>
<sequence>MITTQTNTSTSGRSLISRWLRVCALAALTALAPFLHAQSASTSTGTVTGTVLDSSTGKYLEGAEVSLEAQGTQLRTTSARGGSFSLSGVPSGPQTLVVAYPGLDSKSENVNVVAGASVTVSVGLSTETVMLQAMTISTSKEGMAQAMALQKVSVQTKLVAASDQFGEVSEGNIGEYLKFLPGVSVDYNVNDARGISLRGLSTAFTIVAVDGTPMAGTSSMDDTRRFEFEQIAMNNVETTELYKTVTPDISATSTGGFVNFVTKSAFDTEGIQRFSYNVSLSVPSTNFSLSKEGGVWGHNEEYTIRPSVEMNYARRITSKLGFNVNYRLSEKYDDSPRTTVTWNVQNTSVPPIFASTPRIGTLAIRSEQKLTHREAFAGKVDYKLTDATKLSISGQWNWYDLNFTQRGPTFAFGTNATVNGPNSFTSGSGAGVTAGAGTITNGVLYRNKYGTTYHTNGTLSHEFSQYSKLSFTGYYSRANGQYRDTSKGFISSASTMVPTATTYSGFNVSGIGSDLPTVTFNPGASATSYSLDSIRSLGNYNFGAAGNNTNFQSRPWTALDTKKGANGTYSYDFAGVDVPIKIQTGFAYDEVTRYISRPDLRGVFPAITGSALTALADPNYTKDVAYGFGSFQVVDPFKVYEAYKDKLTFVSLDDVRQFDETNAAEYIRVDATIAQDLLLTGGVRVENHTIDAKAQSRANARSKQAKIDLDYTEWYPSLSAKYTPRFNRNLVFRGGVSRTVGNPDYADVLPVITSEANPGDANGSINVPDPELKPYFSNNFDLSVDYYFKHSGVISLYGYRKDVKNYFISQAMTRADINAIAVDYGYNPAEFASGAVTTNGGKSTLQGVELSYAQNMTFLPKPFNGLNIQANFTYMDVTAKDANAQRQIDLEYSQLRAVSPKTANFILGYRYRDFSFTSTTNWVSESLFGGFVASTFFTGTAGTATLPETRLARYRDEKLTTDWKFEYAVNKHIAVYFLLRNIFNSQRVDYYQGYQPQYRDVVLADTRYEFGEPHLTLGVRGRF</sequence>
<evidence type="ECO:0000313" key="9">
    <source>
        <dbReference type="Proteomes" id="UP000217265"/>
    </source>
</evidence>
<dbReference type="EMBL" id="CP023344">
    <property type="protein sequence ID" value="ATC65664.1"/>
    <property type="molecule type" value="Genomic_DNA"/>
</dbReference>
<feature type="signal peptide" evidence="5">
    <location>
        <begin position="1"/>
        <end position="37"/>
    </location>
</feature>
<dbReference type="SUPFAM" id="SSF56935">
    <property type="entry name" value="Porins"/>
    <property type="match status" value="1"/>
</dbReference>
<dbReference type="InterPro" id="IPR000531">
    <property type="entry name" value="Beta-barrel_TonB"/>
</dbReference>
<dbReference type="Pfam" id="PF07715">
    <property type="entry name" value="Plug"/>
    <property type="match status" value="1"/>
</dbReference>
<keyword evidence="2 4" id="KW-0472">Membrane</keyword>
<dbReference type="PANTHER" id="PTHR40980">
    <property type="entry name" value="PLUG DOMAIN-CONTAINING PROTEIN"/>
    <property type="match status" value="1"/>
</dbReference>
<evidence type="ECO:0000313" key="8">
    <source>
        <dbReference type="EMBL" id="ATC65664.1"/>
    </source>
</evidence>
<dbReference type="Gene3D" id="2.60.40.1120">
    <property type="entry name" value="Carboxypeptidase-like, regulatory domain"/>
    <property type="match status" value="1"/>
</dbReference>
<reference evidence="8 9" key="1">
    <citation type="submission" date="2017-09" db="EMBL/GenBank/DDBJ databases">
        <title>Complete genome sequence of Verrucomicrobial strain HZ-65, isolated from freshwater.</title>
        <authorList>
            <person name="Choi A."/>
        </authorList>
    </citation>
    <scope>NUCLEOTIDE SEQUENCE [LARGE SCALE GENOMIC DNA]</scope>
    <source>
        <strain evidence="8 9">HZ-65</strain>
    </source>
</reference>
<keyword evidence="4" id="KW-0798">TonB box</keyword>
<evidence type="ECO:0000256" key="3">
    <source>
        <dbReference type="ARBA" id="ARBA00023237"/>
    </source>
</evidence>
<dbReference type="InterPro" id="IPR037066">
    <property type="entry name" value="Plug_dom_sf"/>
</dbReference>
<gene>
    <name evidence="8" type="ORF">CMV30_17880</name>
</gene>
<evidence type="ECO:0000256" key="2">
    <source>
        <dbReference type="ARBA" id="ARBA00023136"/>
    </source>
</evidence>
<dbReference type="Pfam" id="PF13620">
    <property type="entry name" value="CarboxypepD_reg"/>
    <property type="match status" value="1"/>
</dbReference>
<feature type="chain" id="PRO_5013352945" description="TonB-dependent receptor" evidence="5">
    <location>
        <begin position="38"/>
        <end position="1023"/>
    </location>
</feature>
<keyword evidence="5" id="KW-0732">Signal</keyword>
<comment type="subcellular location">
    <subcellularLocation>
        <location evidence="1 4">Cell outer membrane</location>
    </subcellularLocation>
</comment>
<dbReference type="AlphaFoldDB" id="A0A290QAV6"/>
<dbReference type="InterPro" id="IPR013784">
    <property type="entry name" value="Carb-bd-like_fold"/>
</dbReference>
<dbReference type="Proteomes" id="UP000217265">
    <property type="component" value="Chromosome"/>
</dbReference>
<dbReference type="Pfam" id="PF00593">
    <property type="entry name" value="TonB_dep_Rec_b-barrel"/>
    <property type="match status" value="1"/>
</dbReference>
<accession>A0A290QAV6</accession>
<keyword evidence="9" id="KW-1185">Reference proteome</keyword>
<dbReference type="InterPro" id="IPR036942">
    <property type="entry name" value="Beta-barrel_TonB_sf"/>
</dbReference>
<dbReference type="SUPFAM" id="SSF49452">
    <property type="entry name" value="Starch-binding domain-like"/>
    <property type="match status" value="1"/>
</dbReference>
<comment type="similarity">
    <text evidence="4">Belongs to the TonB-dependent receptor family.</text>
</comment>
<feature type="domain" description="TonB-dependent receptor-like beta-barrel" evidence="6">
    <location>
        <begin position="529"/>
        <end position="981"/>
    </location>
</feature>
<evidence type="ECO:0000256" key="5">
    <source>
        <dbReference type="SAM" id="SignalP"/>
    </source>
</evidence>
<feature type="domain" description="TonB-dependent receptor plug" evidence="7">
    <location>
        <begin position="160"/>
        <end position="256"/>
    </location>
</feature>
<dbReference type="Gene3D" id="2.170.130.10">
    <property type="entry name" value="TonB-dependent receptor, plug domain"/>
    <property type="match status" value="1"/>
</dbReference>
<name>A0A290QAV6_9BACT</name>
<dbReference type="KEGG" id="vbh:CMV30_17880"/>
<evidence type="ECO:0008006" key="10">
    <source>
        <dbReference type="Google" id="ProtNLM"/>
    </source>
</evidence>
<evidence type="ECO:0000256" key="4">
    <source>
        <dbReference type="RuleBase" id="RU003357"/>
    </source>
</evidence>
<dbReference type="Gene3D" id="2.40.170.20">
    <property type="entry name" value="TonB-dependent receptor, beta-barrel domain"/>
    <property type="match status" value="1"/>
</dbReference>
<dbReference type="GO" id="GO:0009279">
    <property type="term" value="C:cell outer membrane"/>
    <property type="evidence" value="ECO:0007669"/>
    <property type="project" value="UniProtKB-SubCell"/>
</dbReference>
<dbReference type="GO" id="GO:0030246">
    <property type="term" value="F:carbohydrate binding"/>
    <property type="evidence" value="ECO:0007669"/>
    <property type="project" value="InterPro"/>
</dbReference>
<dbReference type="InterPro" id="IPR012910">
    <property type="entry name" value="Plug_dom"/>
</dbReference>
<evidence type="ECO:0000259" key="7">
    <source>
        <dbReference type="Pfam" id="PF07715"/>
    </source>
</evidence>
<proteinExistence type="inferred from homology"/>
<evidence type="ECO:0000256" key="1">
    <source>
        <dbReference type="ARBA" id="ARBA00004442"/>
    </source>
</evidence>
<dbReference type="RefSeq" id="WP_096057293.1">
    <property type="nucleotide sequence ID" value="NZ_CP023344.1"/>
</dbReference>
<evidence type="ECO:0000259" key="6">
    <source>
        <dbReference type="Pfam" id="PF00593"/>
    </source>
</evidence>
<organism evidence="8 9">
    <name type="scientific">Nibricoccus aquaticus</name>
    <dbReference type="NCBI Taxonomy" id="2576891"/>
    <lineage>
        <taxon>Bacteria</taxon>
        <taxon>Pseudomonadati</taxon>
        <taxon>Verrucomicrobiota</taxon>
        <taxon>Opitutia</taxon>
        <taxon>Opitutales</taxon>
        <taxon>Opitutaceae</taxon>
        <taxon>Nibricoccus</taxon>
    </lineage>
</organism>
<protein>
    <recommendedName>
        <fullName evidence="10">TonB-dependent receptor</fullName>
    </recommendedName>
</protein>